<dbReference type="InterPro" id="IPR001141">
    <property type="entry name" value="Ribosomal_eL27"/>
</dbReference>
<name>A5I8K6_TRICA</name>
<protein>
    <submittedName>
        <fullName evidence="2">Uncharacterized protein</fullName>
    </submittedName>
</protein>
<evidence type="ECO:0000313" key="2">
    <source>
        <dbReference type="EMBL" id="CAN84641.1"/>
    </source>
</evidence>
<accession>A5I8K6</accession>
<feature type="compositionally biased region" description="Low complexity" evidence="1">
    <location>
        <begin position="1"/>
        <end position="15"/>
    </location>
</feature>
<dbReference type="AlphaFoldDB" id="A5I8K6"/>
<organism evidence="2">
    <name type="scientific">Tribolium castaneum</name>
    <name type="common">Red flour beetle</name>
    <dbReference type="NCBI Taxonomy" id="7070"/>
    <lineage>
        <taxon>Eukaryota</taxon>
        <taxon>Metazoa</taxon>
        <taxon>Ecdysozoa</taxon>
        <taxon>Arthropoda</taxon>
        <taxon>Hexapoda</taxon>
        <taxon>Insecta</taxon>
        <taxon>Pterygota</taxon>
        <taxon>Neoptera</taxon>
        <taxon>Endopterygota</taxon>
        <taxon>Coleoptera</taxon>
        <taxon>Polyphaga</taxon>
        <taxon>Cucujiformia</taxon>
        <taxon>Tenebrionidae</taxon>
        <taxon>Tenebrionidae incertae sedis</taxon>
        <taxon>Tribolium</taxon>
    </lineage>
</organism>
<dbReference type="GO" id="GO:0006412">
    <property type="term" value="P:translation"/>
    <property type="evidence" value="ECO:0007669"/>
    <property type="project" value="InterPro"/>
</dbReference>
<dbReference type="Pfam" id="PF01777">
    <property type="entry name" value="Ribosomal_L27e"/>
    <property type="match status" value="1"/>
</dbReference>
<dbReference type="GO" id="GO:0003735">
    <property type="term" value="F:structural constituent of ribosome"/>
    <property type="evidence" value="ECO:0007669"/>
    <property type="project" value="InterPro"/>
</dbReference>
<feature type="region of interest" description="Disordered" evidence="1">
    <location>
        <begin position="1"/>
        <end position="26"/>
    </location>
</feature>
<dbReference type="GO" id="GO:0005840">
    <property type="term" value="C:ribosome"/>
    <property type="evidence" value="ECO:0007669"/>
    <property type="project" value="InterPro"/>
</dbReference>
<dbReference type="EMBL" id="AM712902">
    <property type="protein sequence ID" value="CAN84641.1"/>
    <property type="molecule type" value="mRNA"/>
</dbReference>
<evidence type="ECO:0000256" key="1">
    <source>
        <dbReference type="SAM" id="MobiDB-lite"/>
    </source>
</evidence>
<sequence length="95" mass="10505">MKSSISAGQGRRIGIISGGRGQNTQRVQNQPLVIGCDEKHVSPHVIGGITSGGPIPTKSSKYPIKRKRVRFQTRVKVQEGSKSGRNKWFFQKGRF</sequence>
<reference evidence="2" key="1">
    <citation type="submission" date="2007-05" db="EMBL/GenBank/DDBJ databases">
        <title>Beetle immunity: Identification of immune-inducible genes from the model insect Tribolium castaneum.</title>
        <authorList>
            <person name="Altincicek B."/>
            <person name="Vilcinskas A."/>
        </authorList>
    </citation>
    <scope>NUCLEOTIDE SEQUENCE</scope>
    <source>
        <strain evidence="2">San Bernardino</strain>
        <tissue evidence="2">Whole animals</tissue>
    </source>
</reference>
<proteinExistence type="evidence at transcript level"/>